<feature type="transmembrane region" description="Helical" evidence="1">
    <location>
        <begin position="143"/>
        <end position="161"/>
    </location>
</feature>
<name>A0A0D2NAZ9_HYPSF</name>
<protein>
    <submittedName>
        <fullName evidence="2">Uncharacterized protein</fullName>
    </submittedName>
</protein>
<dbReference type="AlphaFoldDB" id="A0A0D2NAZ9"/>
<dbReference type="OMA" id="WIKIAIL"/>
<keyword evidence="1" id="KW-0472">Membrane</keyword>
<keyword evidence="1" id="KW-0812">Transmembrane</keyword>
<feature type="transmembrane region" description="Helical" evidence="1">
    <location>
        <begin position="29"/>
        <end position="52"/>
    </location>
</feature>
<evidence type="ECO:0000256" key="1">
    <source>
        <dbReference type="SAM" id="Phobius"/>
    </source>
</evidence>
<gene>
    <name evidence="2" type="ORF">HYPSUDRAFT_530239</name>
</gene>
<organism evidence="2 3">
    <name type="scientific">Hypholoma sublateritium (strain FD-334 SS-4)</name>
    <dbReference type="NCBI Taxonomy" id="945553"/>
    <lineage>
        <taxon>Eukaryota</taxon>
        <taxon>Fungi</taxon>
        <taxon>Dikarya</taxon>
        <taxon>Basidiomycota</taxon>
        <taxon>Agaricomycotina</taxon>
        <taxon>Agaricomycetes</taxon>
        <taxon>Agaricomycetidae</taxon>
        <taxon>Agaricales</taxon>
        <taxon>Agaricineae</taxon>
        <taxon>Strophariaceae</taxon>
        <taxon>Hypholoma</taxon>
    </lineage>
</organism>
<feature type="transmembrane region" description="Helical" evidence="1">
    <location>
        <begin position="209"/>
        <end position="229"/>
    </location>
</feature>
<sequence>MDYHSQYAVAGSLTMAVAKPDPEANSTGLISLIPSLGIPLAVTLLFICAQIIQTAVSYVSKLRDTSAWAAVEDGQPAETHGSTRSWIQRRIDDIGGIHIFSFVVVRLVGCLTLLALSLVNLFASNELEGAPFLPPFRRVLFEWSAISVPIAFGYSSILAILSLSVKKWSTSSTRYNILLLLMTFATYAYRDLWPLATYTQQPKDIHEGWLLWIKIAILFATAVIIPLFIPRRYIPVDPKEPMPVTNAEQTCSIFSLAVYTYLDPVIFLGARVPHLAFDQLPPISDTDYAKNLIEKAFPHLDPFRGAKRRHLFFGLMRVFRRELARIRA</sequence>
<evidence type="ECO:0000313" key="3">
    <source>
        <dbReference type="Proteomes" id="UP000054270"/>
    </source>
</evidence>
<keyword evidence="1" id="KW-1133">Transmembrane helix</keyword>
<dbReference type="EMBL" id="KN817718">
    <property type="protein sequence ID" value="KJA13741.1"/>
    <property type="molecule type" value="Genomic_DNA"/>
</dbReference>
<proteinExistence type="predicted"/>
<accession>A0A0D2NAZ9</accession>
<evidence type="ECO:0000313" key="2">
    <source>
        <dbReference type="EMBL" id="KJA13741.1"/>
    </source>
</evidence>
<dbReference type="STRING" id="945553.A0A0D2NAZ9"/>
<feature type="transmembrane region" description="Helical" evidence="1">
    <location>
        <begin position="99"/>
        <end position="123"/>
    </location>
</feature>
<keyword evidence="3" id="KW-1185">Reference proteome</keyword>
<dbReference type="Proteomes" id="UP000054270">
    <property type="component" value="Unassembled WGS sequence"/>
</dbReference>
<feature type="transmembrane region" description="Helical" evidence="1">
    <location>
        <begin position="173"/>
        <end position="189"/>
    </location>
</feature>
<dbReference type="OrthoDB" id="6500128at2759"/>
<reference evidence="3" key="1">
    <citation type="submission" date="2014-04" db="EMBL/GenBank/DDBJ databases">
        <title>Evolutionary Origins and Diversification of the Mycorrhizal Mutualists.</title>
        <authorList>
            <consortium name="DOE Joint Genome Institute"/>
            <consortium name="Mycorrhizal Genomics Consortium"/>
            <person name="Kohler A."/>
            <person name="Kuo A."/>
            <person name="Nagy L.G."/>
            <person name="Floudas D."/>
            <person name="Copeland A."/>
            <person name="Barry K.W."/>
            <person name="Cichocki N."/>
            <person name="Veneault-Fourrey C."/>
            <person name="LaButti K."/>
            <person name="Lindquist E.A."/>
            <person name="Lipzen A."/>
            <person name="Lundell T."/>
            <person name="Morin E."/>
            <person name="Murat C."/>
            <person name="Riley R."/>
            <person name="Ohm R."/>
            <person name="Sun H."/>
            <person name="Tunlid A."/>
            <person name="Henrissat B."/>
            <person name="Grigoriev I.V."/>
            <person name="Hibbett D.S."/>
            <person name="Martin F."/>
        </authorList>
    </citation>
    <scope>NUCLEOTIDE SEQUENCE [LARGE SCALE GENOMIC DNA]</scope>
    <source>
        <strain evidence="3">FD-334 SS-4</strain>
    </source>
</reference>